<keyword evidence="1" id="KW-0812">Transmembrane</keyword>
<gene>
    <name evidence="2" type="ORF">NKR23_g6841</name>
</gene>
<dbReference type="EMBL" id="JANBVO010000020">
    <property type="protein sequence ID" value="KAJ9143076.1"/>
    <property type="molecule type" value="Genomic_DNA"/>
</dbReference>
<evidence type="ECO:0000313" key="3">
    <source>
        <dbReference type="Proteomes" id="UP001174694"/>
    </source>
</evidence>
<keyword evidence="1" id="KW-0472">Membrane</keyword>
<evidence type="ECO:0000313" key="2">
    <source>
        <dbReference type="EMBL" id="KAJ9143076.1"/>
    </source>
</evidence>
<proteinExistence type="predicted"/>
<comment type="caution">
    <text evidence="2">The sequence shown here is derived from an EMBL/GenBank/DDBJ whole genome shotgun (WGS) entry which is preliminary data.</text>
</comment>
<keyword evidence="3" id="KW-1185">Reference proteome</keyword>
<dbReference type="AlphaFoldDB" id="A0AA38RD24"/>
<reference evidence="2" key="1">
    <citation type="submission" date="2022-07" db="EMBL/GenBank/DDBJ databases">
        <title>Fungi with potential for degradation of polypropylene.</title>
        <authorList>
            <person name="Gostincar C."/>
        </authorList>
    </citation>
    <scope>NUCLEOTIDE SEQUENCE</scope>
    <source>
        <strain evidence="2">EXF-13308</strain>
    </source>
</reference>
<accession>A0AA38RD24</accession>
<evidence type="ECO:0000256" key="1">
    <source>
        <dbReference type="SAM" id="Phobius"/>
    </source>
</evidence>
<name>A0AA38RD24_9PEZI</name>
<feature type="transmembrane region" description="Helical" evidence="1">
    <location>
        <begin position="107"/>
        <end position="136"/>
    </location>
</feature>
<dbReference type="Proteomes" id="UP001174694">
    <property type="component" value="Unassembled WGS sequence"/>
</dbReference>
<organism evidence="2 3">
    <name type="scientific">Pleurostoma richardsiae</name>
    <dbReference type="NCBI Taxonomy" id="41990"/>
    <lineage>
        <taxon>Eukaryota</taxon>
        <taxon>Fungi</taxon>
        <taxon>Dikarya</taxon>
        <taxon>Ascomycota</taxon>
        <taxon>Pezizomycotina</taxon>
        <taxon>Sordariomycetes</taxon>
        <taxon>Sordariomycetidae</taxon>
        <taxon>Calosphaeriales</taxon>
        <taxon>Pleurostomataceae</taxon>
        <taxon>Pleurostoma</taxon>
    </lineage>
</organism>
<protein>
    <submittedName>
        <fullName evidence="2">Uncharacterized protein</fullName>
    </submittedName>
</protein>
<sequence>MMDKVAILAASTANPSMTIRQGSDIVKTYGRSDVSISVLYSLVMQTVFTSHMLLASVLVTCRSLALCSFLASRSLVFRAVAFPDRAVRTLWNSKTARRMRKKIEYEFWTFILGPGGNALFLMLFWPGWLLLGIAGWSLMAYLR</sequence>
<keyword evidence="1" id="KW-1133">Transmembrane helix</keyword>